<dbReference type="Proteomes" id="UP000265520">
    <property type="component" value="Unassembled WGS sequence"/>
</dbReference>
<name>A0A392TL61_9FABA</name>
<organism evidence="1 2">
    <name type="scientific">Trifolium medium</name>
    <dbReference type="NCBI Taxonomy" id="97028"/>
    <lineage>
        <taxon>Eukaryota</taxon>
        <taxon>Viridiplantae</taxon>
        <taxon>Streptophyta</taxon>
        <taxon>Embryophyta</taxon>
        <taxon>Tracheophyta</taxon>
        <taxon>Spermatophyta</taxon>
        <taxon>Magnoliopsida</taxon>
        <taxon>eudicotyledons</taxon>
        <taxon>Gunneridae</taxon>
        <taxon>Pentapetalae</taxon>
        <taxon>rosids</taxon>
        <taxon>fabids</taxon>
        <taxon>Fabales</taxon>
        <taxon>Fabaceae</taxon>
        <taxon>Papilionoideae</taxon>
        <taxon>50 kb inversion clade</taxon>
        <taxon>NPAAA clade</taxon>
        <taxon>Hologalegina</taxon>
        <taxon>IRL clade</taxon>
        <taxon>Trifolieae</taxon>
        <taxon>Trifolium</taxon>
    </lineage>
</organism>
<evidence type="ECO:0000313" key="1">
    <source>
        <dbReference type="EMBL" id="MCI61177.1"/>
    </source>
</evidence>
<dbReference type="EMBL" id="LXQA010594875">
    <property type="protein sequence ID" value="MCI61177.1"/>
    <property type="molecule type" value="Genomic_DNA"/>
</dbReference>
<comment type="caution">
    <text evidence="1">The sequence shown here is derived from an EMBL/GenBank/DDBJ whole genome shotgun (WGS) entry which is preliminary data.</text>
</comment>
<feature type="non-terminal residue" evidence="1">
    <location>
        <position position="1"/>
    </location>
</feature>
<accession>A0A392TL61</accession>
<dbReference type="AlphaFoldDB" id="A0A392TL61"/>
<proteinExistence type="predicted"/>
<sequence>VPPPFPPPFSGKSYFRQISFFEEKRKAVGCPSYAWPLVPFMVQVIYLTSWETFLMNPRAMNLPFSPP</sequence>
<evidence type="ECO:0000313" key="2">
    <source>
        <dbReference type="Proteomes" id="UP000265520"/>
    </source>
</evidence>
<protein>
    <submittedName>
        <fullName evidence="1">ALBINO3-like protein 2</fullName>
    </submittedName>
</protein>
<keyword evidence="2" id="KW-1185">Reference proteome</keyword>
<reference evidence="1 2" key="1">
    <citation type="journal article" date="2018" name="Front. Plant Sci.">
        <title>Red Clover (Trifolium pratense) and Zigzag Clover (T. medium) - A Picture of Genomic Similarities and Differences.</title>
        <authorList>
            <person name="Dluhosova J."/>
            <person name="Istvanek J."/>
            <person name="Nedelnik J."/>
            <person name="Repkova J."/>
        </authorList>
    </citation>
    <scope>NUCLEOTIDE SEQUENCE [LARGE SCALE GENOMIC DNA]</scope>
    <source>
        <strain evidence="2">cv. 10/8</strain>
        <tissue evidence="1">Leaf</tissue>
    </source>
</reference>